<evidence type="ECO:0000313" key="2">
    <source>
        <dbReference type="Proteomes" id="UP000821853"/>
    </source>
</evidence>
<reference evidence="1 2" key="1">
    <citation type="journal article" date="2020" name="Cell">
        <title>Large-Scale Comparative Analyses of Tick Genomes Elucidate Their Genetic Diversity and Vector Capacities.</title>
        <authorList>
            <consortium name="Tick Genome and Microbiome Consortium (TIGMIC)"/>
            <person name="Jia N."/>
            <person name="Wang J."/>
            <person name="Shi W."/>
            <person name="Du L."/>
            <person name="Sun Y."/>
            <person name="Zhan W."/>
            <person name="Jiang J.F."/>
            <person name="Wang Q."/>
            <person name="Zhang B."/>
            <person name="Ji P."/>
            <person name="Bell-Sakyi L."/>
            <person name="Cui X.M."/>
            <person name="Yuan T.T."/>
            <person name="Jiang B.G."/>
            <person name="Yang W.F."/>
            <person name="Lam T.T."/>
            <person name="Chang Q.C."/>
            <person name="Ding S.J."/>
            <person name="Wang X.J."/>
            <person name="Zhu J.G."/>
            <person name="Ruan X.D."/>
            <person name="Zhao L."/>
            <person name="Wei J.T."/>
            <person name="Ye R.Z."/>
            <person name="Que T.C."/>
            <person name="Du C.H."/>
            <person name="Zhou Y.H."/>
            <person name="Cheng J.X."/>
            <person name="Dai P.F."/>
            <person name="Guo W.B."/>
            <person name="Han X.H."/>
            <person name="Huang E.J."/>
            <person name="Li L.F."/>
            <person name="Wei W."/>
            <person name="Gao Y.C."/>
            <person name="Liu J.Z."/>
            <person name="Shao H.Z."/>
            <person name="Wang X."/>
            <person name="Wang C.C."/>
            <person name="Yang T.C."/>
            <person name="Huo Q.B."/>
            <person name="Li W."/>
            <person name="Chen H.Y."/>
            <person name="Chen S.E."/>
            <person name="Zhou L.G."/>
            <person name="Ni X.B."/>
            <person name="Tian J.H."/>
            <person name="Sheng Y."/>
            <person name="Liu T."/>
            <person name="Pan Y.S."/>
            <person name="Xia L.Y."/>
            <person name="Li J."/>
            <person name="Zhao F."/>
            <person name="Cao W.C."/>
        </authorList>
    </citation>
    <scope>NUCLEOTIDE SEQUENCE [LARGE SCALE GENOMIC DNA]</scope>
    <source>
        <strain evidence="1">HaeL-2018</strain>
    </source>
</reference>
<dbReference type="VEuPathDB" id="VectorBase:HLOH_055977"/>
<protein>
    <submittedName>
        <fullName evidence="1">Uncharacterized protein</fullName>
    </submittedName>
</protein>
<evidence type="ECO:0000313" key="1">
    <source>
        <dbReference type="EMBL" id="KAH9372994.1"/>
    </source>
</evidence>
<organism evidence="1 2">
    <name type="scientific">Haemaphysalis longicornis</name>
    <name type="common">Bush tick</name>
    <dbReference type="NCBI Taxonomy" id="44386"/>
    <lineage>
        <taxon>Eukaryota</taxon>
        <taxon>Metazoa</taxon>
        <taxon>Ecdysozoa</taxon>
        <taxon>Arthropoda</taxon>
        <taxon>Chelicerata</taxon>
        <taxon>Arachnida</taxon>
        <taxon>Acari</taxon>
        <taxon>Parasitiformes</taxon>
        <taxon>Ixodida</taxon>
        <taxon>Ixodoidea</taxon>
        <taxon>Ixodidae</taxon>
        <taxon>Haemaphysalinae</taxon>
        <taxon>Haemaphysalis</taxon>
    </lineage>
</organism>
<dbReference type="EMBL" id="JABSTR010000006">
    <property type="protein sequence ID" value="KAH9372994.1"/>
    <property type="molecule type" value="Genomic_DNA"/>
</dbReference>
<name>A0A9J6GC67_HAELO</name>
<comment type="caution">
    <text evidence="1">The sequence shown here is derived from an EMBL/GenBank/DDBJ whole genome shotgun (WGS) entry which is preliminary data.</text>
</comment>
<keyword evidence="2" id="KW-1185">Reference proteome</keyword>
<sequence>MDFNSNNSVCVKVAQRTGYSLPQTVVKRDIVPIVSPRIHAFTAFRIRQWELDRAARATGGSVMTTTPHPRPSNSANTTSKSAINWYASSMVLACEKKNENGSVDAEILSIPLAQRQNCICCAYQAQVVGADHQDDPGLHVAEVSQATNQPPRTATRYKRWALWVRKKIQAVSNTQSLHTY</sequence>
<dbReference type="Proteomes" id="UP000821853">
    <property type="component" value="Chromosome 4"/>
</dbReference>
<accession>A0A9J6GC67</accession>
<dbReference type="AlphaFoldDB" id="A0A9J6GC67"/>
<proteinExistence type="predicted"/>
<gene>
    <name evidence="1" type="ORF">HPB48_018975</name>
</gene>